<dbReference type="InterPro" id="IPR043797">
    <property type="entry name" value="MupG_N"/>
</dbReference>
<dbReference type="SUPFAM" id="SSF51445">
    <property type="entry name" value="(Trans)glycosidases"/>
    <property type="match status" value="1"/>
</dbReference>
<name>A0ABW4DII5_9LACO</name>
<evidence type="ECO:0000259" key="1">
    <source>
        <dbReference type="Pfam" id="PF05913"/>
    </source>
</evidence>
<accession>A0ABW4DII5</accession>
<gene>
    <name evidence="3" type="ORF">ACFQ4L_00025</name>
</gene>
<keyword evidence="4" id="KW-1185">Reference proteome</keyword>
<dbReference type="PANTHER" id="PTHR38435:SF1">
    <property type="entry name" value="DUF871 DOMAIN-CONTAINING PROTEIN"/>
    <property type="match status" value="1"/>
</dbReference>
<dbReference type="RefSeq" id="WP_125578866.1">
    <property type="nucleotide sequence ID" value="NZ_JBHTOF010000002.1"/>
</dbReference>
<sequence length="368" mass="42617">MIGISVYPEKASTAEIEEYLSLGQRYGFHRLFLSLLQIDKNNIQGELKRYKKIIRIANDKNYQVTVDFVPQLFEVFGASYHNLKPIADFGIQCMRFDSGMAGKEESEMTHNSYGITIELNMSNYNHYLEQILDFGPNLKQLRGCHNFFPQKYTGLSRNQFEIYTKKYRQHFLKTAAFITSHTGQYGPWQLQEGLVTLEDHRSLPIDIQARDLAQSGLIDDVIIGTMFASKAELKSVSEAVKESQKSIDVEFESSVTDFEKEILFDHIHNYRGDSSEYMIRSTRIRAKITNQSLPSSNERPNEIKRGDILILNDKYGQYKGEVQIALKSRPCDDRINVVGKITENSMILLDNLKRFEDFRFLWRKANNE</sequence>
<feature type="domain" description="6-phospho-N-acetylmuramidase N-terminal" evidence="2">
    <location>
        <begin position="2"/>
        <end position="237"/>
    </location>
</feature>
<organism evidence="3 4">
    <name type="scientific">Lapidilactobacillus mulanensis</name>
    <dbReference type="NCBI Taxonomy" id="2485999"/>
    <lineage>
        <taxon>Bacteria</taxon>
        <taxon>Bacillati</taxon>
        <taxon>Bacillota</taxon>
        <taxon>Bacilli</taxon>
        <taxon>Lactobacillales</taxon>
        <taxon>Lactobacillaceae</taxon>
        <taxon>Lapidilactobacillus</taxon>
    </lineage>
</organism>
<protein>
    <submittedName>
        <fullName evidence="3">DUF871 domain-containing protein</fullName>
    </submittedName>
</protein>
<dbReference type="InterPro" id="IPR013785">
    <property type="entry name" value="Aldolase_TIM"/>
</dbReference>
<dbReference type="InterPro" id="IPR017853">
    <property type="entry name" value="GH"/>
</dbReference>
<dbReference type="Gene3D" id="2.40.100.10">
    <property type="entry name" value="Cyclophilin-like"/>
    <property type="match status" value="1"/>
</dbReference>
<comment type="caution">
    <text evidence="3">The sequence shown here is derived from an EMBL/GenBank/DDBJ whole genome shotgun (WGS) entry which is preliminary data.</text>
</comment>
<proteinExistence type="predicted"/>
<dbReference type="Pfam" id="PF05913">
    <property type="entry name" value="MupG_C"/>
    <property type="match status" value="1"/>
</dbReference>
<evidence type="ECO:0000259" key="2">
    <source>
        <dbReference type="Pfam" id="PF19200"/>
    </source>
</evidence>
<feature type="domain" description="6-phospho-N-acetylmuramidase C-terminal" evidence="1">
    <location>
        <begin position="247"/>
        <end position="360"/>
    </location>
</feature>
<dbReference type="InterPro" id="IPR008589">
    <property type="entry name" value="MupG"/>
</dbReference>
<evidence type="ECO:0000313" key="4">
    <source>
        <dbReference type="Proteomes" id="UP001597244"/>
    </source>
</evidence>
<dbReference type="Gene3D" id="3.20.20.70">
    <property type="entry name" value="Aldolase class I"/>
    <property type="match status" value="1"/>
</dbReference>
<dbReference type="SUPFAM" id="SSF50891">
    <property type="entry name" value="Cyclophilin-like"/>
    <property type="match status" value="1"/>
</dbReference>
<dbReference type="PANTHER" id="PTHR38435">
    <property type="match status" value="1"/>
</dbReference>
<dbReference type="InterPro" id="IPR029000">
    <property type="entry name" value="Cyclophilin-like_dom_sf"/>
</dbReference>
<dbReference type="EMBL" id="JBHTOF010000002">
    <property type="protein sequence ID" value="MFD1464492.1"/>
    <property type="molecule type" value="Genomic_DNA"/>
</dbReference>
<dbReference type="Proteomes" id="UP001597244">
    <property type="component" value="Unassembled WGS sequence"/>
</dbReference>
<reference evidence="4" key="1">
    <citation type="journal article" date="2019" name="Int. J. Syst. Evol. Microbiol.">
        <title>The Global Catalogue of Microorganisms (GCM) 10K type strain sequencing project: providing services to taxonomists for standard genome sequencing and annotation.</title>
        <authorList>
            <consortium name="The Broad Institute Genomics Platform"/>
            <consortium name="The Broad Institute Genome Sequencing Center for Infectious Disease"/>
            <person name="Wu L."/>
            <person name="Ma J."/>
        </authorList>
    </citation>
    <scope>NUCLEOTIDE SEQUENCE [LARGE SCALE GENOMIC DNA]</scope>
    <source>
        <strain evidence="4">CCM 8951</strain>
    </source>
</reference>
<dbReference type="Pfam" id="PF19200">
    <property type="entry name" value="MupG_N"/>
    <property type="match status" value="1"/>
</dbReference>
<dbReference type="InterPro" id="IPR043894">
    <property type="entry name" value="MupG_C"/>
</dbReference>
<evidence type="ECO:0000313" key="3">
    <source>
        <dbReference type="EMBL" id="MFD1464492.1"/>
    </source>
</evidence>